<accession>A0A371CHY7</accession>
<evidence type="ECO:0000256" key="3">
    <source>
        <dbReference type="ARBA" id="ARBA00022989"/>
    </source>
</evidence>
<dbReference type="EMBL" id="KZ857619">
    <property type="protein sequence ID" value="RDX39905.1"/>
    <property type="molecule type" value="Genomic_DNA"/>
</dbReference>
<dbReference type="InterPro" id="IPR012919">
    <property type="entry name" value="SUN_dom"/>
</dbReference>
<feature type="non-terminal residue" evidence="7">
    <location>
        <position position="1"/>
    </location>
</feature>
<dbReference type="GO" id="GO:0034993">
    <property type="term" value="C:meiotic nuclear membrane microtubule tethering complex"/>
    <property type="evidence" value="ECO:0007669"/>
    <property type="project" value="TreeGrafter"/>
</dbReference>
<keyword evidence="2" id="KW-0812">Transmembrane</keyword>
<dbReference type="Gene3D" id="2.60.120.260">
    <property type="entry name" value="Galactose-binding domain-like"/>
    <property type="match status" value="1"/>
</dbReference>
<dbReference type="PANTHER" id="PTHR12911:SF8">
    <property type="entry name" value="KLAROID PROTEIN-RELATED"/>
    <property type="match status" value="1"/>
</dbReference>
<sequence length="193" mass="21391">KVPAHIVAYVKKAVRAAYKDPVRWRDFALSADGARTAPKLTSPVGLSPKNSPRRTPDNILDEDLRSASCWMFSGDRAQVGIRLPSFIYPTHFTLDYVPFEVAADIRQAPREVVLWGVLDGPDNWRRYEASKESIGMSPLRGIGDGPPITDIASFVPLAVVEFNIHDSLHIQTFIIDSTILASRISFGVFVLDV</sequence>
<dbReference type="OrthoDB" id="342281at2759"/>
<evidence type="ECO:0000259" key="6">
    <source>
        <dbReference type="PROSITE" id="PS51469"/>
    </source>
</evidence>
<feature type="non-terminal residue" evidence="7">
    <location>
        <position position="193"/>
    </location>
</feature>
<dbReference type="AlphaFoldDB" id="A0A371CHY7"/>
<gene>
    <name evidence="7" type="ORF">OH76DRAFT_1305437</name>
</gene>
<feature type="domain" description="SUN" evidence="6">
    <location>
        <begin position="20"/>
        <end position="193"/>
    </location>
</feature>
<name>A0A371CHY7_9APHY</name>
<comment type="subcellular location">
    <subcellularLocation>
        <location evidence="1">Membrane</location>
    </subcellularLocation>
</comment>
<proteinExistence type="predicted"/>
<dbReference type="PANTHER" id="PTHR12911">
    <property type="entry name" value="SAD1/UNC-84-LIKE PROTEIN-RELATED"/>
    <property type="match status" value="1"/>
</dbReference>
<keyword evidence="4" id="KW-0472">Membrane</keyword>
<keyword evidence="3" id="KW-1133">Transmembrane helix</keyword>
<evidence type="ECO:0000256" key="1">
    <source>
        <dbReference type="ARBA" id="ARBA00004370"/>
    </source>
</evidence>
<dbReference type="Proteomes" id="UP000256964">
    <property type="component" value="Unassembled WGS sequence"/>
</dbReference>
<reference evidence="7 8" key="1">
    <citation type="journal article" date="2018" name="Biotechnol. Biofuels">
        <title>Integrative visual omics of the white-rot fungus Polyporus brumalis exposes the biotechnological potential of its oxidative enzymes for delignifying raw plant biomass.</title>
        <authorList>
            <person name="Miyauchi S."/>
            <person name="Rancon A."/>
            <person name="Drula E."/>
            <person name="Hage H."/>
            <person name="Chaduli D."/>
            <person name="Favel A."/>
            <person name="Grisel S."/>
            <person name="Henrissat B."/>
            <person name="Herpoel-Gimbert I."/>
            <person name="Ruiz-Duenas F.J."/>
            <person name="Chevret D."/>
            <person name="Hainaut M."/>
            <person name="Lin J."/>
            <person name="Wang M."/>
            <person name="Pangilinan J."/>
            <person name="Lipzen A."/>
            <person name="Lesage-Meessen L."/>
            <person name="Navarro D."/>
            <person name="Riley R."/>
            <person name="Grigoriev I.V."/>
            <person name="Zhou S."/>
            <person name="Raouche S."/>
            <person name="Rosso M.N."/>
        </authorList>
    </citation>
    <scope>NUCLEOTIDE SEQUENCE [LARGE SCALE GENOMIC DNA]</scope>
    <source>
        <strain evidence="7 8">BRFM 1820</strain>
    </source>
</reference>
<protein>
    <recommendedName>
        <fullName evidence="6">SUN domain-containing protein</fullName>
    </recommendedName>
</protein>
<dbReference type="STRING" id="139420.A0A371CHY7"/>
<evidence type="ECO:0000313" key="8">
    <source>
        <dbReference type="Proteomes" id="UP000256964"/>
    </source>
</evidence>
<dbReference type="Pfam" id="PF07738">
    <property type="entry name" value="Sad1_UNC"/>
    <property type="match status" value="1"/>
</dbReference>
<evidence type="ECO:0000256" key="5">
    <source>
        <dbReference type="SAM" id="MobiDB-lite"/>
    </source>
</evidence>
<dbReference type="PROSITE" id="PS51469">
    <property type="entry name" value="SUN"/>
    <property type="match status" value="1"/>
</dbReference>
<keyword evidence="8" id="KW-1185">Reference proteome</keyword>
<dbReference type="InterPro" id="IPR045119">
    <property type="entry name" value="SUN1-5"/>
</dbReference>
<evidence type="ECO:0000313" key="7">
    <source>
        <dbReference type="EMBL" id="RDX39905.1"/>
    </source>
</evidence>
<feature type="region of interest" description="Disordered" evidence="5">
    <location>
        <begin position="39"/>
        <end position="59"/>
    </location>
</feature>
<dbReference type="GO" id="GO:0043495">
    <property type="term" value="F:protein-membrane adaptor activity"/>
    <property type="evidence" value="ECO:0007669"/>
    <property type="project" value="TreeGrafter"/>
</dbReference>
<evidence type="ECO:0000256" key="2">
    <source>
        <dbReference type="ARBA" id="ARBA00022692"/>
    </source>
</evidence>
<organism evidence="7 8">
    <name type="scientific">Lentinus brumalis</name>
    <dbReference type="NCBI Taxonomy" id="2498619"/>
    <lineage>
        <taxon>Eukaryota</taxon>
        <taxon>Fungi</taxon>
        <taxon>Dikarya</taxon>
        <taxon>Basidiomycota</taxon>
        <taxon>Agaricomycotina</taxon>
        <taxon>Agaricomycetes</taxon>
        <taxon>Polyporales</taxon>
        <taxon>Polyporaceae</taxon>
        <taxon>Lentinus</taxon>
    </lineage>
</organism>
<evidence type="ECO:0000256" key="4">
    <source>
        <dbReference type="ARBA" id="ARBA00023136"/>
    </source>
</evidence>